<evidence type="ECO:0000313" key="1">
    <source>
        <dbReference type="EMBL" id="RCR65722.1"/>
    </source>
</evidence>
<dbReference type="RefSeq" id="WP_114409891.1">
    <property type="nucleotide sequence ID" value="NZ_QOWE01000036.1"/>
</dbReference>
<evidence type="ECO:0000313" key="2">
    <source>
        <dbReference type="Proteomes" id="UP000253383"/>
    </source>
</evidence>
<sequence>MKTIYLLLLGLLALSHGLFAQRLSPQIGLNMVPLFNKTVEVNATVLRTPGYEIFLHGGYSFPKFYQTNQNESYDRYWEGTAGGAYLKLGARAYWNETGKFRIYLGPQLTAGYLNQTGKSTTVVYCVMAPCPRLEREGKNRQNFLSGGITAGVTTNIAPRLTLDLGIQANTYVFEKPDLSNTTIYVPGVGRKPVQGVASIQYTLKGR</sequence>
<dbReference type="InterPro" id="IPR011250">
    <property type="entry name" value="OMP/PagP_B-barrel"/>
</dbReference>
<proteinExistence type="predicted"/>
<accession>A0A368JDV5</accession>
<dbReference type="OrthoDB" id="950310at2"/>
<keyword evidence="2" id="KW-1185">Reference proteome</keyword>
<dbReference type="AlphaFoldDB" id="A0A368JDV5"/>
<protein>
    <recommendedName>
        <fullName evidence="3">DUF3575 domain-containing protein</fullName>
    </recommendedName>
</protein>
<evidence type="ECO:0008006" key="3">
    <source>
        <dbReference type="Google" id="ProtNLM"/>
    </source>
</evidence>
<reference evidence="1 2" key="1">
    <citation type="submission" date="2018-07" db="EMBL/GenBank/DDBJ databases">
        <title>Genome analysis of Larkinella rosea.</title>
        <authorList>
            <person name="Zhou Z."/>
            <person name="Wang G."/>
        </authorList>
    </citation>
    <scope>NUCLEOTIDE SEQUENCE [LARGE SCALE GENOMIC DNA]</scope>
    <source>
        <strain evidence="2">zzj9</strain>
    </source>
</reference>
<dbReference type="Proteomes" id="UP000253383">
    <property type="component" value="Unassembled WGS sequence"/>
</dbReference>
<dbReference type="EMBL" id="QOWE01000036">
    <property type="protein sequence ID" value="RCR65722.1"/>
    <property type="molecule type" value="Genomic_DNA"/>
</dbReference>
<comment type="caution">
    <text evidence="1">The sequence shown here is derived from an EMBL/GenBank/DDBJ whole genome shotgun (WGS) entry which is preliminary data.</text>
</comment>
<organism evidence="1 2">
    <name type="scientific">Larkinella punicea</name>
    <dbReference type="NCBI Taxonomy" id="2315727"/>
    <lineage>
        <taxon>Bacteria</taxon>
        <taxon>Pseudomonadati</taxon>
        <taxon>Bacteroidota</taxon>
        <taxon>Cytophagia</taxon>
        <taxon>Cytophagales</taxon>
        <taxon>Spirosomataceae</taxon>
        <taxon>Larkinella</taxon>
    </lineage>
</organism>
<dbReference type="SUPFAM" id="SSF56925">
    <property type="entry name" value="OMPA-like"/>
    <property type="match status" value="1"/>
</dbReference>
<gene>
    <name evidence="1" type="ORF">DUE52_30305</name>
</gene>
<name>A0A368JDV5_9BACT</name>